<reference evidence="1 2" key="2">
    <citation type="journal article" date="2022" name="Mol. Ecol. Resour.">
        <title>The genomes of chicory, endive, great burdock and yacon provide insights into Asteraceae paleo-polyploidization history and plant inulin production.</title>
        <authorList>
            <person name="Fan W."/>
            <person name="Wang S."/>
            <person name="Wang H."/>
            <person name="Wang A."/>
            <person name="Jiang F."/>
            <person name="Liu H."/>
            <person name="Zhao H."/>
            <person name="Xu D."/>
            <person name="Zhang Y."/>
        </authorList>
    </citation>
    <scope>NUCLEOTIDE SEQUENCE [LARGE SCALE GENOMIC DNA]</scope>
    <source>
        <strain evidence="2">cv. Niubang</strain>
    </source>
</reference>
<comment type="caution">
    <text evidence="1">The sequence shown here is derived from an EMBL/GenBank/DDBJ whole genome shotgun (WGS) entry which is preliminary data.</text>
</comment>
<organism evidence="1 2">
    <name type="scientific">Arctium lappa</name>
    <name type="common">Greater burdock</name>
    <name type="synonym">Lappa major</name>
    <dbReference type="NCBI Taxonomy" id="4217"/>
    <lineage>
        <taxon>Eukaryota</taxon>
        <taxon>Viridiplantae</taxon>
        <taxon>Streptophyta</taxon>
        <taxon>Embryophyta</taxon>
        <taxon>Tracheophyta</taxon>
        <taxon>Spermatophyta</taxon>
        <taxon>Magnoliopsida</taxon>
        <taxon>eudicotyledons</taxon>
        <taxon>Gunneridae</taxon>
        <taxon>Pentapetalae</taxon>
        <taxon>asterids</taxon>
        <taxon>campanulids</taxon>
        <taxon>Asterales</taxon>
        <taxon>Asteraceae</taxon>
        <taxon>Carduoideae</taxon>
        <taxon>Cardueae</taxon>
        <taxon>Arctiinae</taxon>
        <taxon>Arctium</taxon>
    </lineage>
</organism>
<dbReference type="Proteomes" id="UP001055879">
    <property type="component" value="Linkage Group LG12"/>
</dbReference>
<accession>A0ACB8YIF8</accession>
<gene>
    <name evidence="1" type="ORF">L6452_34306</name>
</gene>
<protein>
    <submittedName>
        <fullName evidence="1">Uncharacterized protein</fullName>
    </submittedName>
</protein>
<name>A0ACB8YIF8_ARCLA</name>
<dbReference type="EMBL" id="CM042058">
    <property type="protein sequence ID" value="KAI3685073.1"/>
    <property type="molecule type" value="Genomic_DNA"/>
</dbReference>
<keyword evidence="2" id="KW-1185">Reference proteome</keyword>
<sequence>MHMMGLVVPANSDGLLLRKRPKKRKDTKSSSKTIVKHSANESEMACFFSTYSRIDMEPLDGFGMELVEPSLGVNIDDGAVSEARKESSS</sequence>
<evidence type="ECO:0000313" key="1">
    <source>
        <dbReference type="EMBL" id="KAI3685073.1"/>
    </source>
</evidence>
<reference evidence="2" key="1">
    <citation type="journal article" date="2022" name="Mol. Ecol. Resour.">
        <title>The genomes of chicory, endive, great burdock and yacon provide insights into Asteraceae palaeo-polyploidization history and plant inulin production.</title>
        <authorList>
            <person name="Fan W."/>
            <person name="Wang S."/>
            <person name="Wang H."/>
            <person name="Wang A."/>
            <person name="Jiang F."/>
            <person name="Liu H."/>
            <person name="Zhao H."/>
            <person name="Xu D."/>
            <person name="Zhang Y."/>
        </authorList>
    </citation>
    <scope>NUCLEOTIDE SEQUENCE [LARGE SCALE GENOMIC DNA]</scope>
    <source>
        <strain evidence="2">cv. Niubang</strain>
    </source>
</reference>
<proteinExistence type="predicted"/>
<evidence type="ECO:0000313" key="2">
    <source>
        <dbReference type="Proteomes" id="UP001055879"/>
    </source>
</evidence>